<dbReference type="OrthoDB" id="1707431at2"/>
<dbReference type="AlphaFoldDB" id="A0A1M6KPA9"/>
<organism evidence="1 2">
    <name type="scientific">Anaerocolumna jejuensis DSM 15929</name>
    <dbReference type="NCBI Taxonomy" id="1121322"/>
    <lineage>
        <taxon>Bacteria</taxon>
        <taxon>Bacillati</taxon>
        <taxon>Bacillota</taxon>
        <taxon>Clostridia</taxon>
        <taxon>Lachnospirales</taxon>
        <taxon>Lachnospiraceae</taxon>
        <taxon>Anaerocolumna</taxon>
    </lineage>
</organism>
<dbReference type="STRING" id="1121322.SAMN02745136_00527"/>
<name>A0A1M6KPA9_9FIRM</name>
<evidence type="ECO:0000313" key="2">
    <source>
        <dbReference type="Proteomes" id="UP000184386"/>
    </source>
</evidence>
<reference evidence="1 2" key="1">
    <citation type="submission" date="2016-11" db="EMBL/GenBank/DDBJ databases">
        <authorList>
            <person name="Jaros S."/>
            <person name="Januszkiewicz K."/>
            <person name="Wedrychowicz H."/>
        </authorList>
    </citation>
    <scope>NUCLEOTIDE SEQUENCE [LARGE SCALE GENOMIC DNA]</scope>
    <source>
        <strain evidence="1 2">DSM 15929</strain>
    </source>
</reference>
<sequence length="81" mass="9358">MIPIDVNATFNTLGAIKPIYVRMEDDSHMLHTYKIQGVEFSKEDKKAGINTIVFVCYIEDEGIQKQLKLSYNLNSHKWVLL</sequence>
<dbReference type="EMBL" id="FRAC01000006">
    <property type="protein sequence ID" value="SHJ60732.1"/>
    <property type="molecule type" value="Genomic_DNA"/>
</dbReference>
<keyword evidence="2" id="KW-1185">Reference proteome</keyword>
<dbReference type="Proteomes" id="UP000184386">
    <property type="component" value="Unassembled WGS sequence"/>
</dbReference>
<evidence type="ECO:0000313" key="1">
    <source>
        <dbReference type="EMBL" id="SHJ60732.1"/>
    </source>
</evidence>
<proteinExistence type="predicted"/>
<dbReference type="RefSeq" id="WP_073272621.1">
    <property type="nucleotide sequence ID" value="NZ_FRAC01000006.1"/>
</dbReference>
<accession>A0A1M6KPA9</accession>
<gene>
    <name evidence="1" type="ORF">SAMN02745136_00527</name>
</gene>
<protein>
    <submittedName>
        <fullName evidence="1">Uncharacterized protein</fullName>
    </submittedName>
</protein>